<dbReference type="Pfam" id="PF05368">
    <property type="entry name" value="NmrA"/>
    <property type="match status" value="1"/>
</dbReference>
<dbReference type="Gene3D" id="3.90.25.10">
    <property type="entry name" value="UDP-galactose 4-epimerase, domain 1"/>
    <property type="match status" value="1"/>
</dbReference>
<organism evidence="5 6">
    <name type="scientific">Dentipellis fragilis</name>
    <dbReference type="NCBI Taxonomy" id="205917"/>
    <lineage>
        <taxon>Eukaryota</taxon>
        <taxon>Fungi</taxon>
        <taxon>Dikarya</taxon>
        <taxon>Basidiomycota</taxon>
        <taxon>Agaricomycotina</taxon>
        <taxon>Agaricomycetes</taxon>
        <taxon>Russulales</taxon>
        <taxon>Hericiaceae</taxon>
        <taxon>Dentipellis</taxon>
    </lineage>
</organism>
<name>A0A4Y9YNT4_9AGAM</name>
<dbReference type="InterPro" id="IPR036291">
    <property type="entry name" value="NAD(P)-bd_dom_sf"/>
</dbReference>
<dbReference type="STRING" id="205917.A0A4Y9YNT4"/>
<reference evidence="5 6" key="1">
    <citation type="submission" date="2019-02" db="EMBL/GenBank/DDBJ databases">
        <title>Genome sequencing of the rare red list fungi Dentipellis fragilis.</title>
        <authorList>
            <person name="Buettner E."/>
            <person name="Kellner H."/>
        </authorList>
    </citation>
    <scope>NUCLEOTIDE SEQUENCE [LARGE SCALE GENOMIC DNA]</scope>
    <source>
        <strain evidence="5 6">DSM 105465</strain>
    </source>
</reference>
<keyword evidence="6" id="KW-1185">Reference proteome</keyword>
<keyword evidence="1" id="KW-0521">NADP</keyword>
<gene>
    <name evidence="5" type="ORF">EVG20_g6423</name>
</gene>
<dbReference type="SUPFAM" id="SSF51735">
    <property type="entry name" value="NAD(P)-binding Rossmann-fold domains"/>
    <property type="match status" value="1"/>
</dbReference>
<keyword evidence="2" id="KW-0560">Oxidoreductase</keyword>
<dbReference type="Gene3D" id="3.40.50.720">
    <property type="entry name" value="NAD(P)-binding Rossmann-like Domain"/>
    <property type="match status" value="1"/>
</dbReference>
<proteinExistence type="predicted"/>
<accession>A0A4Y9YNT4</accession>
<dbReference type="Proteomes" id="UP000298327">
    <property type="component" value="Unassembled WGS sequence"/>
</dbReference>
<feature type="region of interest" description="Disordered" evidence="3">
    <location>
        <begin position="459"/>
        <end position="486"/>
    </location>
</feature>
<feature type="compositionally biased region" description="Basic and acidic residues" evidence="3">
    <location>
        <begin position="466"/>
        <end position="479"/>
    </location>
</feature>
<evidence type="ECO:0000313" key="6">
    <source>
        <dbReference type="Proteomes" id="UP000298327"/>
    </source>
</evidence>
<evidence type="ECO:0000256" key="2">
    <source>
        <dbReference type="ARBA" id="ARBA00023002"/>
    </source>
</evidence>
<dbReference type="InterPro" id="IPR051609">
    <property type="entry name" value="NmrA/Isoflavone_reductase-like"/>
</dbReference>
<sequence>MIAFEGNPASGDSIHLTYDLYTLTQIIDIPAFPLTSTGRKQVAALTDNRRSMTVISGSSRPHIWRHRPLLVACSALLRPVGVQAMPGYKELRCLGGAAPHHHQSHPQPSLLTTRIKMSTFTTFAVAGAGNIGAFIVEELLKRKTSGKAKRVVILTRSSGGDEKYKEFKSKGAEVLTVDYDKKGSLTTALAGIDVVISTLTAADLGPQSALAVAAKDAGVKLFAPSEYGSETGFGGKDKARDQLKKLNLPYALFFTGPFPDMAFSSWTGIDPVGGKATVGADGSQLVSFTARPDVARYVAYVLTEKPAKELEWKKFRIEGDRVSFNSVFEEYTKKTGKKVDVTYRSIADLEEAIKKNPGDIMSILLLSFAQGQSVVDLSGRDVAFVLSVEDVGFEVANHRCPHVRPRANNGRDPHARLCAPHAAPSSPTPPPARRARWGCYPPGQDACHERWRHEWRKEGAVTQAGGDRDASGGRAEVEGPKLGTGANAPAWGNDLVLGPLAERNRRIGVVTSEVAIMTGSDGVARGLSGAGEKMRNETPPNLYDPFVAVVGIAARPPQMVRKFD</sequence>
<protein>
    <recommendedName>
        <fullName evidence="4">NmrA-like domain-containing protein</fullName>
    </recommendedName>
</protein>
<evidence type="ECO:0000256" key="1">
    <source>
        <dbReference type="ARBA" id="ARBA00022857"/>
    </source>
</evidence>
<dbReference type="EMBL" id="SEOQ01000428">
    <property type="protein sequence ID" value="TFY63181.1"/>
    <property type="molecule type" value="Genomic_DNA"/>
</dbReference>
<evidence type="ECO:0000256" key="3">
    <source>
        <dbReference type="SAM" id="MobiDB-lite"/>
    </source>
</evidence>
<dbReference type="OrthoDB" id="9974981at2759"/>
<dbReference type="PANTHER" id="PTHR47706">
    <property type="entry name" value="NMRA-LIKE FAMILY PROTEIN"/>
    <property type="match status" value="1"/>
</dbReference>
<evidence type="ECO:0000259" key="4">
    <source>
        <dbReference type="Pfam" id="PF05368"/>
    </source>
</evidence>
<dbReference type="AlphaFoldDB" id="A0A4Y9YNT4"/>
<dbReference type="InterPro" id="IPR008030">
    <property type="entry name" value="NmrA-like"/>
</dbReference>
<feature type="domain" description="NmrA-like" evidence="4">
    <location>
        <begin position="125"/>
        <end position="351"/>
    </location>
</feature>
<evidence type="ECO:0000313" key="5">
    <source>
        <dbReference type="EMBL" id="TFY63181.1"/>
    </source>
</evidence>
<dbReference type="PANTHER" id="PTHR47706:SF9">
    <property type="entry name" value="NMRA-LIKE DOMAIN-CONTAINING PROTEIN-RELATED"/>
    <property type="match status" value="1"/>
</dbReference>
<comment type="caution">
    <text evidence="5">The sequence shown here is derived from an EMBL/GenBank/DDBJ whole genome shotgun (WGS) entry which is preliminary data.</text>
</comment>
<dbReference type="GO" id="GO:0016491">
    <property type="term" value="F:oxidoreductase activity"/>
    <property type="evidence" value="ECO:0007669"/>
    <property type="project" value="UniProtKB-KW"/>
</dbReference>